<protein>
    <submittedName>
        <fullName evidence="2">Uncharacterized protein</fullName>
    </submittedName>
</protein>
<proteinExistence type="predicted"/>
<name>A0A420BFM3_SPHD1</name>
<comment type="caution">
    <text evidence="2">The sequence shown here is derived from an EMBL/GenBank/DDBJ whole genome shotgun (WGS) entry which is preliminary data.</text>
</comment>
<dbReference type="Proteomes" id="UP000286246">
    <property type="component" value="Unassembled WGS sequence"/>
</dbReference>
<keyword evidence="1" id="KW-1133">Transmembrane helix</keyword>
<keyword evidence="1" id="KW-0472">Membrane</keyword>
<evidence type="ECO:0000313" key="3">
    <source>
        <dbReference type="Proteomes" id="UP000286246"/>
    </source>
</evidence>
<gene>
    <name evidence="2" type="ORF">DFQ12_0330</name>
</gene>
<sequence>MEKNIENNTISLTVIGNLTFRALSSKRYQIAIGLILVAILIPVAAFMGFVMHNNITDLNRGQIIGIMGGLGIVSFVCVAFIFSKFLAKKYIMAFYSDRIVVQGDGVRQFDLDKIVSFDIWNDSDYAKLVINYQDKLVKYHVGFANLIFGKPILEERDKLDTIFTKERGFNKMVENRKGITRIYYSIAEF</sequence>
<feature type="transmembrane region" description="Helical" evidence="1">
    <location>
        <begin position="30"/>
        <end position="51"/>
    </location>
</feature>
<accession>A0A420BFM3</accession>
<keyword evidence="3" id="KW-1185">Reference proteome</keyword>
<dbReference type="AlphaFoldDB" id="A0A420BFM3"/>
<feature type="transmembrane region" description="Helical" evidence="1">
    <location>
        <begin position="63"/>
        <end position="82"/>
    </location>
</feature>
<keyword evidence="1" id="KW-0812">Transmembrane</keyword>
<dbReference type="EMBL" id="RAPY01000001">
    <property type="protein sequence ID" value="RKE55498.1"/>
    <property type="molecule type" value="Genomic_DNA"/>
</dbReference>
<dbReference type="RefSeq" id="WP_120257278.1">
    <property type="nucleotide sequence ID" value="NZ_RAPY01000001.1"/>
</dbReference>
<evidence type="ECO:0000313" key="2">
    <source>
        <dbReference type="EMBL" id="RKE55498.1"/>
    </source>
</evidence>
<reference evidence="2 3" key="1">
    <citation type="submission" date="2018-09" db="EMBL/GenBank/DDBJ databases">
        <title>Genomic Encyclopedia of Type Strains, Phase III (KMG-III): the genomes of soil and plant-associated and newly described type strains.</title>
        <authorList>
            <person name="Whitman W."/>
        </authorList>
    </citation>
    <scope>NUCLEOTIDE SEQUENCE [LARGE SCALE GENOMIC DNA]</scope>
    <source>
        <strain evidence="2 3">CECT 7938</strain>
    </source>
</reference>
<evidence type="ECO:0000256" key="1">
    <source>
        <dbReference type="SAM" id="Phobius"/>
    </source>
</evidence>
<organism evidence="2 3">
    <name type="scientific">Sphingobacterium detergens</name>
    <dbReference type="NCBI Taxonomy" id="1145106"/>
    <lineage>
        <taxon>Bacteria</taxon>
        <taxon>Pseudomonadati</taxon>
        <taxon>Bacteroidota</taxon>
        <taxon>Sphingobacteriia</taxon>
        <taxon>Sphingobacteriales</taxon>
        <taxon>Sphingobacteriaceae</taxon>
        <taxon>Sphingobacterium</taxon>
    </lineage>
</organism>
<dbReference type="OrthoDB" id="711311at2"/>